<dbReference type="Proteomes" id="UP000237846">
    <property type="component" value="Unassembled WGS sequence"/>
</dbReference>
<protein>
    <submittedName>
        <fullName evidence="2">Uncharacterized protein</fullName>
    </submittedName>
</protein>
<evidence type="ECO:0000256" key="1">
    <source>
        <dbReference type="SAM" id="SignalP"/>
    </source>
</evidence>
<keyword evidence="3" id="KW-1185">Reference proteome</keyword>
<feature type="chain" id="PRO_5015643544" evidence="1">
    <location>
        <begin position="36"/>
        <end position="139"/>
    </location>
</feature>
<dbReference type="RefSeq" id="WP_146159346.1">
    <property type="nucleotide sequence ID" value="NZ_PVZC01000001.1"/>
</dbReference>
<dbReference type="OrthoDB" id="3828900at2"/>
<accession>A0A2T0QF54</accession>
<sequence length="139" mass="15166">MSLTERHGNIRVRLLSVLALLSFLFVLAPTAPASAASGCSLNLCLATNYFQDPAYNVEVTITPPSAGTYHVHLWLANAPNYDHNTPARSYAAGINYEHGVDLRGTEIYSLSRGERLCGELWRHLGGGRYSSHGLPCITH</sequence>
<feature type="signal peptide" evidence="1">
    <location>
        <begin position="1"/>
        <end position="35"/>
    </location>
</feature>
<dbReference type="EMBL" id="PVZC01000001">
    <property type="protein sequence ID" value="PRY02535.1"/>
    <property type="molecule type" value="Genomic_DNA"/>
</dbReference>
<dbReference type="AlphaFoldDB" id="A0A2T0QF54"/>
<comment type="caution">
    <text evidence="2">The sequence shown here is derived from an EMBL/GenBank/DDBJ whole genome shotgun (WGS) entry which is preliminary data.</text>
</comment>
<keyword evidence="1" id="KW-0732">Signal</keyword>
<proteinExistence type="predicted"/>
<gene>
    <name evidence="2" type="ORF">CLV72_1011137</name>
</gene>
<name>A0A2T0QF54_9ACTN</name>
<evidence type="ECO:0000313" key="2">
    <source>
        <dbReference type="EMBL" id="PRY02535.1"/>
    </source>
</evidence>
<reference evidence="2 3" key="1">
    <citation type="submission" date="2018-03" db="EMBL/GenBank/DDBJ databases">
        <title>Genomic Encyclopedia of Archaeal and Bacterial Type Strains, Phase II (KMG-II): from individual species to whole genera.</title>
        <authorList>
            <person name="Goeker M."/>
        </authorList>
    </citation>
    <scope>NUCLEOTIDE SEQUENCE [LARGE SCALE GENOMIC DNA]</scope>
    <source>
        <strain evidence="2 3">DSM 45601</strain>
    </source>
</reference>
<evidence type="ECO:0000313" key="3">
    <source>
        <dbReference type="Proteomes" id="UP000237846"/>
    </source>
</evidence>
<organism evidence="2 3">
    <name type="scientific">Allonocardiopsis opalescens</name>
    <dbReference type="NCBI Taxonomy" id="1144618"/>
    <lineage>
        <taxon>Bacteria</taxon>
        <taxon>Bacillati</taxon>
        <taxon>Actinomycetota</taxon>
        <taxon>Actinomycetes</taxon>
        <taxon>Streptosporangiales</taxon>
        <taxon>Allonocardiopsis</taxon>
    </lineage>
</organism>